<protein>
    <recommendedName>
        <fullName evidence="11">Molecular chaperone</fullName>
    </recommendedName>
</protein>
<evidence type="ECO:0000313" key="10">
    <source>
        <dbReference type="Proteomes" id="UP000092377"/>
    </source>
</evidence>
<dbReference type="Pfam" id="PF00345">
    <property type="entry name" value="PapD_N"/>
    <property type="match status" value="1"/>
</dbReference>
<comment type="caution">
    <text evidence="9">The sequence shown here is derived from an EMBL/GenBank/DDBJ whole genome shotgun (WGS) entry which is preliminary data.</text>
</comment>
<feature type="domain" description="Pili assembly chaperone N-terminal" evidence="7">
    <location>
        <begin position="23"/>
        <end position="137"/>
    </location>
</feature>
<evidence type="ECO:0000313" key="9">
    <source>
        <dbReference type="EMBL" id="OBU13576.1"/>
    </source>
</evidence>
<dbReference type="SUPFAM" id="SSF49354">
    <property type="entry name" value="PapD-like"/>
    <property type="match status" value="1"/>
</dbReference>
<name>A0A1B8HUW0_9GAMM</name>
<gene>
    <name evidence="9" type="ORF">AYY18_02285</name>
</gene>
<accession>A0A1B8HUW0</accession>
<feature type="domain" description="Pili assembly chaperone C-terminal" evidence="8">
    <location>
        <begin position="161"/>
        <end position="215"/>
    </location>
</feature>
<dbReference type="PANTHER" id="PTHR30251">
    <property type="entry name" value="PILUS ASSEMBLY CHAPERONE"/>
    <property type="match status" value="1"/>
</dbReference>
<feature type="chain" id="PRO_5008610181" description="Molecular chaperone" evidence="6">
    <location>
        <begin position="22"/>
        <end position="224"/>
    </location>
</feature>
<organism evidence="9 10">
    <name type="scientific">Morganella psychrotolerans</name>
    <dbReference type="NCBI Taxonomy" id="368603"/>
    <lineage>
        <taxon>Bacteria</taxon>
        <taxon>Pseudomonadati</taxon>
        <taxon>Pseudomonadota</taxon>
        <taxon>Gammaproteobacteria</taxon>
        <taxon>Enterobacterales</taxon>
        <taxon>Morganellaceae</taxon>
        <taxon>Morganella</taxon>
    </lineage>
</organism>
<evidence type="ECO:0000256" key="2">
    <source>
        <dbReference type="ARBA" id="ARBA00007399"/>
    </source>
</evidence>
<dbReference type="OrthoDB" id="9131059at2"/>
<dbReference type="AlphaFoldDB" id="A0A1B8HUW0"/>
<keyword evidence="10" id="KW-1185">Reference proteome</keyword>
<evidence type="ECO:0000256" key="6">
    <source>
        <dbReference type="SAM" id="SignalP"/>
    </source>
</evidence>
<proteinExistence type="inferred from homology"/>
<evidence type="ECO:0000259" key="7">
    <source>
        <dbReference type="Pfam" id="PF00345"/>
    </source>
</evidence>
<evidence type="ECO:0000256" key="5">
    <source>
        <dbReference type="ARBA" id="ARBA00023186"/>
    </source>
</evidence>
<evidence type="ECO:0000256" key="4">
    <source>
        <dbReference type="ARBA" id="ARBA00022764"/>
    </source>
</evidence>
<dbReference type="RefSeq" id="WP_067398613.1">
    <property type="nucleotide sequence ID" value="NZ_LZEY01000001.1"/>
</dbReference>
<evidence type="ECO:0008006" key="11">
    <source>
        <dbReference type="Google" id="ProtNLM"/>
    </source>
</evidence>
<dbReference type="PANTHER" id="PTHR30251:SF2">
    <property type="entry name" value="FIMBRIAL CHAPERONE YADV-RELATED"/>
    <property type="match status" value="1"/>
</dbReference>
<keyword evidence="3 6" id="KW-0732">Signal</keyword>
<dbReference type="InterPro" id="IPR016147">
    <property type="entry name" value="Pili_assmbl_chaperone_N"/>
</dbReference>
<evidence type="ECO:0000259" key="8">
    <source>
        <dbReference type="Pfam" id="PF02753"/>
    </source>
</evidence>
<keyword evidence="4" id="KW-0574">Periplasm</keyword>
<dbReference type="InterPro" id="IPR008962">
    <property type="entry name" value="PapD-like_sf"/>
</dbReference>
<dbReference type="PRINTS" id="PR00969">
    <property type="entry name" value="CHAPERONPILI"/>
</dbReference>
<dbReference type="GO" id="GO:0030288">
    <property type="term" value="C:outer membrane-bounded periplasmic space"/>
    <property type="evidence" value="ECO:0007669"/>
    <property type="project" value="InterPro"/>
</dbReference>
<keyword evidence="5" id="KW-0143">Chaperone</keyword>
<dbReference type="Proteomes" id="UP000092377">
    <property type="component" value="Unassembled WGS sequence"/>
</dbReference>
<comment type="subcellular location">
    <subcellularLocation>
        <location evidence="1">Periplasm</location>
    </subcellularLocation>
</comment>
<sequence length="224" mass="25526">MKSAKIILIIFSFLFFNTSFANISLGSTRVVISGGKNEGTVNVHNRDIGSYLIQSWVLDENDKASEDFVLTPPLFKLNANTSNSLRIMLVKDLPQDKELLYWLNVKFIPSSDKDDKSNKLTFAINNQIKLIYRPESISNHDMVDEFKKITIKRTGENLEFKNPTKHFINFSEVKADGISLNIPSYIQPESSVSLPLKDRKKISKVEYVFIDDLGKLNLFETSLN</sequence>
<dbReference type="GO" id="GO:0071555">
    <property type="term" value="P:cell wall organization"/>
    <property type="evidence" value="ECO:0007669"/>
    <property type="project" value="InterPro"/>
</dbReference>
<feature type="signal peptide" evidence="6">
    <location>
        <begin position="1"/>
        <end position="21"/>
    </location>
</feature>
<dbReference type="InterPro" id="IPR013783">
    <property type="entry name" value="Ig-like_fold"/>
</dbReference>
<dbReference type="InterPro" id="IPR016148">
    <property type="entry name" value="Pili_assmbl_chaperone_C"/>
</dbReference>
<evidence type="ECO:0000256" key="3">
    <source>
        <dbReference type="ARBA" id="ARBA00022729"/>
    </source>
</evidence>
<comment type="similarity">
    <text evidence="2">Belongs to the periplasmic pilus chaperone family.</text>
</comment>
<dbReference type="InterPro" id="IPR001829">
    <property type="entry name" value="Pili_assmbl_chaperone_bac"/>
</dbReference>
<reference evidence="10" key="1">
    <citation type="submission" date="2016-06" db="EMBL/GenBank/DDBJ databases">
        <authorList>
            <person name="Butler K."/>
        </authorList>
    </citation>
    <scope>NUCLEOTIDE SEQUENCE [LARGE SCALE GENOMIC DNA]</scope>
    <source>
        <strain evidence="10">GCSL-Mp20</strain>
    </source>
</reference>
<dbReference type="Gene3D" id="2.60.40.10">
    <property type="entry name" value="Immunoglobulins"/>
    <property type="match status" value="2"/>
</dbReference>
<dbReference type="Pfam" id="PF02753">
    <property type="entry name" value="PapD_C"/>
    <property type="match status" value="1"/>
</dbReference>
<dbReference type="InterPro" id="IPR050643">
    <property type="entry name" value="Periplasmic_pilus_chap"/>
</dbReference>
<evidence type="ECO:0000256" key="1">
    <source>
        <dbReference type="ARBA" id="ARBA00004418"/>
    </source>
</evidence>
<dbReference type="EMBL" id="LZEY01000001">
    <property type="protein sequence ID" value="OBU13576.1"/>
    <property type="molecule type" value="Genomic_DNA"/>
</dbReference>
<dbReference type="InterPro" id="IPR036316">
    <property type="entry name" value="Pili_assmbl_chap_C_dom_sf"/>
</dbReference>
<dbReference type="SUPFAM" id="SSF49584">
    <property type="entry name" value="Periplasmic chaperone C-domain"/>
    <property type="match status" value="1"/>
</dbReference>